<proteinExistence type="predicted"/>
<name>A0A6A3JJ65_9STRA</name>
<dbReference type="EMBL" id="QXFW01001188">
    <property type="protein sequence ID" value="KAE8994970.1"/>
    <property type="molecule type" value="Genomic_DNA"/>
</dbReference>
<reference evidence="2 3" key="1">
    <citation type="submission" date="2018-09" db="EMBL/GenBank/DDBJ databases">
        <title>Genomic investigation of the strawberry pathogen Phytophthora fragariae indicates pathogenicity is determined by transcriptional variation in three key races.</title>
        <authorList>
            <person name="Adams T.M."/>
            <person name="Armitage A.D."/>
            <person name="Sobczyk M.K."/>
            <person name="Bates H.J."/>
            <person name="Dunwell J.M."/>
            <person name="Nellist C.F."/>
            <person name="Harrison R.J."/>
        </authorList>
    </citation>
    <scope>NUCLEOTIDE SEQUENCE [LARGE SCALE GENOMIC DNA]</scope>
    <source>
        <strain evidence="2 3">SCRP245</strain>
    </source>
</reference>
<evidence type="ECO:0000256" key="1">
    <source>
        <dbReference type="SAM" id="MobiDB-lite"/>
    </source>
</evidence>
<sequence>MAADAVWTTDTALGDEREHGEWRLGECGAPGCRSAQHDPSKWPFEVTTGVRTEPSTRLDAPTGPAWTSSSPVTDGGVVQCARPHYSILVQVGSIPTWAHASFTMRERQELFHARFDITKRRALGHRDTEPSQNTSWTLHVKRHSGG</sequence>
<accession>A0A6A3JJ65</accession>
<organism evidence="2 3">
    <name type="scientific">Phytophthora fragariae</name>
    <dbReference type="NCBI Taxonomy" id="53985"/>
    <lineage>
        <taxon>Eukaryota</taxon>
        <taxon>Sar</taxon>
        <taxon>Stramenopiles</taxon>
        <taxon>Oomycota</taxon>
        <taxon>Peronosporomycetes</taxon>
        <taxon>Peronosporales</taxon>
        <taxon>Peronosporaceae</taxon>
        <taxon>Phytophthora</taxon>
    </lineage>
</organism>
<gene>
    <name evidence="2" type="ORF">PF011_g16533</name>
</gene>
<dbReference type="Proteomes" id="UP000460718">
    <property type="component" value="Unassembled WGS sequence"/>
</dbReference>
<evidence type="ECO:0000313" key="3">
    <source>
        <dbReference type="Proteomes" id="UP000460718"/>
    </source>
</evidence>
<comment type="caution">
    <text evidence="2">The sequence shown here is derived from an EMBL/GenBank/DDBJ whole genome shotgun (WGS) entry which is preliminary data.</text>
</comment>
<feature type="region of interest" description="Disordered" evidence="1">
    <location>
        <begin position="122"/>
        <end position="146"/>
    </location>
</feature>
<dbReference type="AlphaFoldDB" id="A0A6A3JJ65"/>
<evidence type="ECO:0000313" key="2">
    <source>
        <dbReference type="EMBL" id="KAE8994970.1"/>
    </source>
</evidence>
<feature type="region of interest" description="Disordered" evidence="1">
    <location>
        <begin position="49"/>
        <end position="73"/>
    </location>
</feature>
<protein>
    <submittedName>
        <fullName evidence="2">Uncharacterized protein</fullName>
    </submittedName>
</protein>